<gene>
    <name evidence="2" type="ORF">G0D71_01525</name>
</gene>
<reference evidence="2" key="1">
    <citation type="journal article" date="2018" name="Genome Biol.">
        <title>SKESA: strategic k-mer extension for scrupulous assemblies.</title>
        <authorList>
            <person name="Souvorov A."/>
            <person name="Agarwala R."/>
            <person name="Lipman D.J."/>
        </authorList>
    </citation>
    <scope>NUCLEOTIDE SEQUENCE</scope>
    <source>
        <strain evidence="2">13-0328</strain>
    </source>
</reference>
<name>A0A702J1A4_SALET</name>
<accession>A0A702J1A4</accession>
<evidence type="ECO:0000256" key="1">
    <source>
        <dbReference type="SAM" id="Phobius"/>
    </source>
</evidence>
<feature type="transmembrane region" description="Helical" evidence="1">
    <location>
        <begin position="29"/>
        <end position="51"/>
    </location>
</feature>
<protein>
    <submittedName>
        <fullName evidence="2">Uncharacterized protein</fullName>
    </submittedName>
</protein>
<organism evidence="2">
    <name type="scientific">Salmonella enterica I</name>
    <dbReference type="NCBI Taxonomy" id="59201"/>
    <lineage>
        <taxon>Bacteria</taxon>
        <taxon>Pseudomonadati</taxon>
        <taxon>Pseudomonadota</taxon>
        <taxon>Gammaproteobacteria</taxon>
        <taxon>Enterobacterales</taxon>
        <taxon>Enterobacteriaceae</taxon>
        <taxon>Salmonella</taxon>
    </lineage>
</organism>
<keyword evidence="1" id="KW-0812">Transmembrane</keyword>
<sequence length="162" mass="18240">MRMIIIALHSGEPYGEPESTTLLTLLPVLFWPAFAGFFFGVLFQPGLLVILSPGSARAPHVHLVRSGPCAQAVNNLPAPLTPDLEASAFVGPKRQRRIRQRIQHSVSSRFALWCKQSSSKGSSHDLTLRIYWIRQKYHPLPSPLRSESERYLACRTYFPSSR</sequence>
<comment type="caution">
    <text evidence="2">The sequence shown here is derived from an EMBL/GenBank/DDBJ whole genome shotgun (WGS) entry which is preliminary data.</text>
</comment>
<keyword evidence="1" id="KW-1133">Transmembrane helix</keyword>
<dbReference type="AlphaFoldDB" id="A0A702J1A4"/>
<reference evidence="2" key="2">
    <citation type="submission" date="2018-07" db="EMBL/GenBank/DDBJ databases">
        <authorList>
            <consortium name="NCBI Pathogen Detection Project"/>
        </authorList>
    </citation>
    <scope>NUCLEOTIDE SEQUENCE</scope>
    <source>
        <strain evidence="2">13-0328</strain>
    </source>
</reference>
<proteinExistence type="predicted"/>
<keyword evidence="1" id="KW-0472">Membrane</keyword>
<evidence type="ECO:0000313" key="2">
    <source>
        <dbReference type="EMBL" id="HAC6882070.1"/>
    </source>
</evidence>
<dbReference type="EMBL" id="DAAMJF010000002">
    <property type="protein sequence ID" value="HAC6882070.1"/>
    <property type="molecule type" value="Genomic_DNA"/>
</dbReference>